<dbReference type="EMBL" id="JAVDPW010000010">
    <property type="protein sequence ID" value="MDR6292920.1"/>
    <property type="molecule type" value="Genomic_DNA"/>
</dbReference>
<evidence type="ECO:0000313" key="3">
    <source>
        <dbReference type="Proteomes" id="UP001262410"/>
    </source>
</evidence>
<name>A0ABU1JZD6_9PROT</name>
<feature type="region of interest" description="Disordered" evidence="1">
    <location>
        <begin position="53"/>
        <end position="75"/>
    </location>
</feature>
<proteinExistence type="predicted"/>
<evidence type="ECO:0000256" key="1">
    <source>
        <dbReference type="SAM" id="MobiDB-lite"/>
    </source>
</evidence>
<protein>
    <submittedName>
        <fullName evidence="2">Uncharacterized protein</fullName>
    </submittedName>
</protein>
<comment type="caution">
    <text evidence="2">The sequence shown here is derived from an EMBL/GenBank/DDBJ whole genome shotgun (WGS) entry which is preliminary data.</text>
</comment>
<evidence type="ECO:0000313" key="2">
    <source>
        <dbReference type="EMBL" id="MDR6292920.1"/>
    </source>
</evidence>
<keyword evidence="3" id="KW-1185">Reference proteome</keyword>
<sequence>MARKKQTNDSPFVLFNIIYQDGSLSSNRKVPRADADGLDGEAPARAFIEAQDRKIAEMSGNPRGPIKTMSRLPGQ</sequence>
<reference evidence="2 3" key="1">
    <citation type="submission" date="2023-07" db="EMBL/GenBank/DDBJ databases">
        <title>Sorghum-associated microbial communities from plants grown in Nebraska, USA.</title>
        <authorList>
            <person name="Schachtman D."/>
        </authorList>
    </citation>
    <scope>NUCLEOTIDE SEQUENCE [LARGE SCALE GENOMIC DNA]</scope>
    <source>
        <strain evidence="2 3">584</strain>
    </source>
</reference>
<dbReference type="Proteomes" id="UP001262410">
    <property type="component" value="Unassembled WGS sequence"/>
</dbReference>
<dbReference type="RefSeq" id="WP_309799441.1">
    <property type="nucleotide sequence ID" value="NZ_JAVDPW010000010.1"/>
</dbReference>
<accession>A0ABU1JZD6</accession>
<gene>
    <name evidence="2" type="ORF">E9232_005465</name>
</gene>
<organism evidence="2 3">
    <name type="scientific">Inquilinus ginsengisoli</name>
    <dbReference type="NCBI Taxonomy" id="363840"/>
    <lineage>
        <taxon>Bacteria</taxon>
        <taxon>Pseudomonadati</taxon>
        <taxon>Pseudomonadota</taxon>
        <taxon>Alphaproteobacteria</taxon>
        <taxon>Rhodospirillales</taxon>
        <taxon>Rhodospirillaceae</taxon>
        <taxon>Inquilinus</taxon>
    </lineage>
</organism>